<keyword evidence="1" id="KW-1133">Transmembrane helix</keyword>
<keyword evidence="1" id="KW-0472">Membrane</keyword>
<protein>
    <recommendedName>
        <fullName evidence="4">DUF998 domain-containing protein</fullName>
    </recommendedName>
</protein>
<keyword evidence="1" id="KW-0812">Transmembrane</keyword>
<reference evidence="2 3" key="2">
    <citation type="submission" date="2023-06" db="EMBL/GenBank/DDBJ databases">
        <title>Identification and characterization of horizontal gene transfer across gut microbiota members of farm animals based on homology search.</title>
        <authorList>
            <person name="Schwarzerova J."/>
            <person name="Nykrynova M."/>
            <person name="Jureckova K."/>
            <person name="Cejkova D."/>
            <person name="Rychlik I."/>
        </authorList>
    </citation>
    <scope>NUCLEOTIDE SEQUENCE [LARGE SCALE GENOMIC DNA]</scope>
    <source>
        <strain evidence="2 3">ET39</strain>
    </source>
</reference>
<comment type="caution">
    <text evidence="2">The sequence shown here is derived from an EMBL/GenBank/DDBJ whole genome shotgun (WGS) entry which is preliminary data.</text>
</comment>
<feature type="transmembrane region" description="Helical" evidence="1">
    <location>
        <begin position="49"/>
        <end position="70"/>
    </location>
</feature>
<feature type="transmembrane region" description="Helical" evidence="1">
    <location>
        <begin position="144"/>
        <end position="160"/>
    </location>
</feature>
<dbReference type="RefSeq" id="WP_289608322.1">
    <property type="nucleotide sequence ID" value="NZ_JAUDCG010000049.1"/>
</dbReference>
<feature type="transmembrane region" description="Helical" evidence="1">
    <location>
        <begin position="111"/>
        <end position="132"/>
    </location>
</feature>
<accession>A0ABT7UE21</accession>
<sequence>MNTSEKRKKRLHACIAFLFLPIIDLWAITYTDIFVNNQTYIGNELHHPLYLLLWGTINALYFWSMTNACLKRYPCMPAATAWIIRICCCGMILSVLLPYDPQGWFTISKWHVRVAMFSSGGYALLVFCFLFAGVSCGYQQLRPFLFVYLLLCFVSLYSFATHGGVTSFTEISYSISMGFFLYYLRYHR</sequence>
<feature type="transmembrane region" description="Helical" evidence="1">
    <location>
        <begin position="82"/>
        <end position="99"/>
    </location>
</feature>
<dbReference type="EMBL" id="JAUDCG010000049">
    <property type="protein sequence ID" value="MDM8157879.1"/>
    <property type="molecule type" value="Genomic_DNA"/>
</dbReference>
<organism evidence="2 3">
    <name type="scientific">Amedibacillus dolichus</name>
    <dbReference type="NCBI Taxonomy" id="31971"/>
    <lineage>
        <taxon>Bacteria</taxon>
        <taxon>Bacillati</taxon>
        <taxon>Bacillota</taxon>
        <taxon>Erysipelotrichia</taxon>
        <taxon>Erysipelotrichales</taxon>
        <taxon>Erysipelotrichaceae</taxon>
        <taxon>Amedibacillus</taxon>
    </lineage>
</organism>
<evidence type="ECO:0000256" key="1">
    <source>
        <dbReference type="SAM" id="Phobius"/>
    </source>
</evidence>
<gene>
    <name evidence="2" type="ORF">QUV96_09540</name>
</gene>
<evidence type="ECO:0008006" key="4">
    <source>
        <dbReference type="Google" id="ProtNLM"/>
    </source>
</evidence>
<keyword evidence="3" id="KW-1185">Reference proteome</keyword>
<feature type="transmembrane region" description="Helical" evidence="1">
    <location>
        <begin position="12"/>
        <end position="29"/>
    </location>
</feature>
<evidence type="ECO:0000313" key="3">
    <source>
        <dbReference type="Proteomes" id="UP001529340"/>
    </source>
</evidence>
<reference evidence="3" key="1">
    <citation type="submission" date="2023-06" db="EMBL/GenBank/DDBJ databases">
        <title>Identification and characterization of horizontal gene transfer across gut microbiota members of farm animals based on homology search.</title>
        <authorList>
            <person name="Zeman M."/>
            <person name="Kubasova T."/>
            <person name="Jahodarova E."/>
            <person name="Nykrynova M."/>
            <person name="Rychlik I."/>
        </authorList>
    </citation>
    <scope>NUCLEOTIDE SEQUENCE [LARGE SCALE GENOMIC DNA]</scope>
    <source>
        <strain evidence="3">ET39</strain>
    </source>
</reference>
<proteinExistence type="predicted"/>
<reference evidence="2 3" key="3">
    <citation type="submission" date="2023-06" db="EMBL/GenBank/DDBJ databases">
        <authorList>
            <person name="Zeman M."/>
            <person name="Kubasova T."/>
            <person name="Jahodarova E."/>
            <person name="Nykrynova M."/>
            <person name="Rychlik I."/>
        </authorList>
    </citation>
    <scope>NUCLEOTIDE SEQUENCE [LARGE SCALE GENOMIC DNA]</scope>
    <source>
        <strain evidence="2 3">ET39</strain>
    </source>
</reference>
<name>A0ABT7UE21_9FIRM</name>
<dbReference type="Proteomes" id="UP001529340">
    <property type="component" value="Unassembled WGS sequence"/>
</dbReference>
<evidence type="ECO:0000313" key="2">
    <source>
        <dbReference type="EMBL" id="MDM8157879.1"/>
    </source>
</evidence>
<feature type="transmembrane region" description="Helical" evidence="1">
    <location>
        <begin position="166"/>
        <end position="184"/>
    </location>
</feature>